<feature type="non-terminal residue" evidence="1">
    <location>
        <position position="1"/>
    </location>
</feature>
<dbReference type="EMBL" id="CAJNOC010003209">
    <property type="protein sequence ID" value="CAF0972705.1"/>
    <property type="molecule type" value="Genomic_DNA"/>
</dbReference>
<organism evidence="1 2">
    <name type="scientific">Brachionus calyciflorus</name>
    <dbReference type="NCBI Taxonomy" id="104777"/>
    <lineage>
        <taxon>Eukaryota</taxon>
        <taxon>Metazoa</taxon>
        <taxon>Spiralia</taxon>
        <taxon>Gnathifera</taxon>
        <taxon>Rotifera</taxon>
        <taxon>Eurotatoria</taxon>
        <taxon>Monogononta</taxon>
        <taxon>Pseudotrocha</taxon>
        <taxon>Ploima</taxon>
        <taxon>Brachionidae</taxon>
        <taxon>Brachionus</taxon>
    </lineage>
</organism>
<gene>
    <name evidence="1" type="ORF">OXX778_LOCUS15000</name>
</gene>
<dbReference type="AlphaFoldDB" id="A0A814EQS7"/>
<comment type="caution">
    <text evidence="1">The sequence shown here is derived from an EMBL/GenBank/DDBJ whole genome shotgun (WGS) entry which is preliminary data.</text>
</comment>
<sequence length="84" mass="9897">IILLEDYQEIIEKNTPEIAINYLNELKEKLALSYELAKKTEIVKWKKLKYTRPSNKKFDYNTGHYVLTDHPKLKKGLSHGLAHK</sequence>
<name>A0A814EQS7_9BILA</name>
<evidence type="ECO:0000313" key="1">
    <source>
        <dbReference type="EMBL" id="CAF0972705.1"/>
    </source>
</evidence>
<accession>A0A814EQS7</accession>
<keyword evidence="2" id="KW-1185">Reference proteome</keyword>
<evidence type="ECO:0000313" key="2">
    <source>
        <dbReference type="Proteomes" id="UP000663879"/>
    </source>
</evidence>
<dbReference type="Proteomes" id="UP000663879">
    <property type="component" value="Unassembled WGS sequence"/>
</dbReference>
<protein>
    <submittedName>
        <fullName evidence="1">Uncharacterized protein</fullName>
    </submittedName>
</protein>
<reference evidence="1" key="1">
    <citation type="submission" date="2021-02" db="EMBL/GenBank/DDBJ databases">
        <authorList>
            <person name="Nowell W R."/>
        </authorList>
    </citation>
    <scope>NUCLEOTIDE SEQUENCE</scope>
    <source>
        <strain evidence="1">Ploen Becks lab</strain>
    </source>
</reference>
<proteinExistence type="predicted"/>
<dbReference type="OrthoDB" id="10186854at2759"/>